<comment type="caution">
    <text evidence="1">The sequence shown here is derived from an EMBL/GenBank/DDBJ whole genome shotgun (WGS) entry which is preliminary data.</text>
</comment>
<organism evidence="1 2">
    <name type="scientific">Penicillium nordicum</name>
    <dbReference type="NCBI Taxonomy" id="229535"/>
    <lineage>
        <taxon>Eukaryota</taxon>
        <taxon>Fungi</taxon>
        <taxon>Dikarya</taxon>
        <taxon>Ascomycota</taxon>
        <taxon>Pezizomycotina</taxon>
        <taxon>Eurotiomycetes</taxon>
        <taxon>Eurotiomycetidae</taxon>
        <taxon>Eurotiales</taxon>
        <taxon>Aspergillaceae</taxon>
        <taxon>Penicillium</taxon>
    </lineage>
</organism>
<dbReference type="EMBL" id="LHQQ01000058">
    <property type="protein sequence ID" value="KOS44579.1"/>
    <property type="molecule type" value="Genomic_DNA"/>
</dbReference>
<accession>A0A0N0RZ61</accession>
<keyword evidence="2" id="KW-1185">Reference proteome</keyword>
<evidence type="ECO:0000313" key="1">
    <source>
        <dbReference type="EMBL" id="KOS44579.1"/>
    </source>
</evidence>
<protein>
    <submittedName>
        <fullName evidence="1">Uncharacterized protein</fullName>
    </submittedName>
</protein>
<proteinExistence type="predicted"/>
<sequence length="114" mass="12353">MASSADSLVNSQLVYVQACLTTCQELARCSAISDPIYDIAVLLKLMQTLAEIHKQQSNAGAWTLSNYAQPQSAVTSFRPRTSQRRGGVPSSPGDCWKSTLIYFAITHSGENVSL</sequence>
<evidence type="ECO:0000313" key="2">
    <source>
        <dbReference type="Proteomes" id="UP000037696"/>
    </source>
</evidence>
<dbReference type="AlphaFoldDB" id="A0A0N0RZ61"/>
<reference evidence="1 2" key="1">
    <citation type="submission" date="2015-08" db="EMBL/GenBank/DDBJ databases">
        <title>Genome sequencing of Penicillium nordicum.</title>
        <authorList>
            <person name="Nguyen H.D."/>
            <person name="Seifert K.A."/>
        </authorList>
    </citation>
    <scope>NUCLEOTIDE SEQUENCE [LARGE SCALE GENOMIC DNA]</scope>
    <source>
        <strain evidence="1 2">DAOMC 185683</strain>
    </source>
</reference>
<gene>
    <name evidence="1" type="ORF">ACN38_g4515</name>
</gene>
<name>A0A0N0RZ61_9EURO</name>
<dbReference type="Proteomes" id="UP000037696">
    <property type="component" value="Unassembled WGS sequence"/>
</dbReference>